<keyword evidence="1" id="KW-0853">WD repeat</keyword>
<evidence type="ECO:0000313" key="5">
    <source>
        <dbReference type="Proteomes" id="UP000054047"/>
    </source>
</evidence>
<feature type="region of interest" description="Disordered" evidence="3">
    <location>
        <begin position="110"/>
        <end position="133"/>
    </location>
</feature>
<dbReference type="InterPro" id="IPR001680">
    <property type="entry name" value="WD40_rpt"/>
</dbReference>
<keyword evidence="2" id="KW-0677">Repeat</keyword>
<evidence type="ECO:0000256" key="3">
    <source>
        <dbReference type="SAM" id="MobiDB-lite"/>
    </source>
</evidence>
<dbReference type="EMBL" id="KN745922">
    <property type="protein sequence ID" value="KIH51646.1"/>
    <property type="molecule type" value="Genomic_DNA"/>
</dbReference>
<feature type="non-terminal residue" evidence="4">
    <location>
        <position position="169"/>
    </location>
</feature>
<dbReference type="InterPro" id="IPR015943">
    <property type="entry name" value="WD40/YVTN_repeat-like_dom_sf"/>
</dbReference>
<dbReference type="AlphaFoldDB" id="A0A0C2G3I8"/>
<dbReference type="GO" id="GO:0034388">
    <property type="term" value="C:Pwp2p-containing subcomplex of 90S preribosome"/>
    <property type="evidence" value="ECO:0007669"/>
    <property type="project" value="TreeGrafter"/>
</dbReference>
<dbReference type="Proteomes" id="UP000054047">
    <property type="component" value="Unassembled WGS sequence"/>
</dbReference>
<evidence type="ECO:0000256" key="1">
    <source>
        <dbReference type="ARBA" id="ARBA00022574"/>
    </source>
</evidence>
<dbReference type="Pfam" id="PF00400">
    <property type="entry name" value="WD40"/>
    <property type="match status" value="2"/>
</dbReference>
<dbReference type="GO" id="GO:0030515">
    <property type="term" value="F:snoRNA binding"/>
    <property type="evidence" value="ECO:0007669"/>
    <property type="project" value="TreeGrafter"/>
</dbReference>
<keyword evidence="5" id="KW-1185">Reference proteome</keyword>
<protein>
    <submittedName>
        <fullName evidence="4">WD domain, G-beta repeat protein</fullName>
    </submittedName>
</protein>
<sequence>VNEISESTKDATCVKLSRDKRWLAVGYADGVIRLFDRKSDESNCVIFSGHKKGVNCLEFSDDGLTLASGGKVYSFSIVDNESLMVVASAEAELVVYQLIWLEGGILTSSKEGNEPEEKKALTEGGADGSNIEDMANGADRVVDIYRVFTEAESSKRLAKKLKSAKRKAT</sequence>
<dbReference type="PANTHER" id="PTHR19853">
    <property type="entry name" value="WD REPEAT CONTAINING PROTEIN 3 WDR3"/>
    <property type="match status" value="1"/>
</dbReference>
<dbReference type="OrthoDB" id="5850542at2759"/>
<evidence type="ECO:0000313" key="4">
    <source>
        <dbReference type="EMBL" id="KIH51646.1"/>
    </source>
</evidence>
<accession>A0A0C2G3I8</accession>
<organism evidence="4 5">
    <name type="scientific">Ancylostoma duodenale</name>
    <dbReference type="NCBI Taxonomy" id="51022"/>
    <lineage>
        <taxon>Eukaryota</taxon>
        <taxon>Metazoa</taxon>
        <taxon>Ecdysozoa</taxon>
        <taxon>Nematoda</taxon>
        <taxon>Chromadorea</taxon>
        <taxon>Rhabditida</taxon>
        <taxon>Rhabditina</taxon>
        <taxon>Rhabditomorpha</taxon>
        <taxon>Strongyloidea</taxon>
        <taxon>Ancylostomatidae</taxon>
        <taxon>Ancylostomatinae</taxon>
        <taxon>Ancylostoma</taxon>
    </lineage>
</organism>
<dbReference type="SUPFAM" id="SSF50978">
    <property type="entry name" value="WD40 repeat-like"/>
    <property type="match status" value="1"/>
</dbReference>
<reference evidence="4 5" key="1">
    <citation type="submission" date="2013-12" db="EMBL/GenBank/DDBJ databases">
        <title>Draft genome of the parsitic nematode Ancylostoma duodenale.</title>
        <authorList>
            <person name="Mitreva M."/>
        </authorList>
    </citation>
    <scope>NUCLEOTIDE SEQUENCE [LARGE SCALE GENOMIC DNA]</scope>
    <source>
        <strain evidence="4 5">Zhejiang</strain>
    </source>
</reference>
<dbReference type="InterPro" id="IPR036322">
    <property type="entry name" value="WD40_repeat_dom_sf"/>
</dbReference>
<dbReference type="SMART" id="SM00320">
    <property type="entry name" value="WD40"/>
    <property type="match status" value="2"/>
</dbReference>
<dbReference type="PANTHER" id="PTHR19853:SF0">
    <property type="entry name" value="WD REPEAT-CONTAINING PROTEIN 3"/>
    <property type="match status" value="1"/>
</dbReference>
<name>A0A0C2G3I8_9BILA</name>
<gene>
    <name evidence="4" type="ORF">ANCDUO_18266</name>
</gene>
<proteinExistence type="predicted"/>
<dbReference type="GO" id="GO:0030490">
    <property type="term" value="P:maturation of SSU-rRNA"/>
    <property type="evidence" value="ECO:0007669"/>
    <property type="project" value="TreeGrafter"/>
</dbReference>
<feature type="non-terminal residue" evidence="4">
    <location>
        <position position="1"/>
    </location>
</feature>
<dbReference type="Gene3D" id="2.130.10.10">
    <property type="entry name" value="YVTN repeat-like/Quinoprotein amine dehydrogenase"/>
    <property type="match status" value="1"/>
</dbReference>
<evidence type="ECO:0000256" key="2">
    <source>
        <dbReference type="ARBA" id="ARBA00022737"/>
    </source>
</evidence>
<feature type="compositionally biased region" description="Basic and acidic residues" evidence="3">
    <location>
        <begin position="111"/>
        <end position="121"/>
    </location>
</feature>
<dbReference type="InterPro" id="IPR051570">
    <property type="entry name" value="TBC1_cilium_biogenesis"/>
</dbReference>
<dbReference type="GO" id="GO:0032040">
    <property type="term" value="C:small-subunit processome"/>
    <property type="evidence" value="ECO:0007669"/>
    <property type="project" value="TreeGrafter"/>
</dbReference>